<evidence type="ECO:0000313" key="3">
    <source>
        <dbReference type="Proteomes" id="UP000032266"/>
    </source>
</evidence>
<dbReference type="OrthoDB" id="4378831at2"/>
<dbReference type="Pfam" id="PF09994">
    <property type="entry name" value="T6SS_Tle1-like_cat"/>
    <property type="match status" value="2"/>
</dbReference>
<sequence length="827" mass="94863">MPQEITALPQPIKDFINRQGYSLNPLCWRATYQYPEDANAFTPEQTRLHFFILESSGQLSLLKRQDRLKQGIVYECAPREVHGATKPARPRINLDKPEPVWTADIVDTLPSGTPGVDNFDNPDYFAQLRYCYPDNQTSVLTDYLITTPTQSFQNRLTGNTGKLSLFAPESICYQVGTAVTDEQWQQAHDALLQTCEQLSEQRQNAEPLKSWPRGVQRLHLINTEFLYPGDPEQMDPSLFQDDGYPIEPLFTLAKTIWEQQYQRPDVFTRQFSRRQNTNPQQLSRQLDQSCGVLGTHIPVVGQCMVDLIYLLANEEWLQPLCGIAEQLKYNEPAAWAREAALIALIYRTNRQRPKNQPGNYSPYFNQLQQLGQNLYQLACLQRQQDKVFTRTEQNNLLLFKTLSVPSITSNWHYLPSKNLSKPKRILRLGLFFDGTNQNRYNDEQLPDRDISNVAKMHDLYPEVTVHKPYEIVTTRRIYVSGVGTVDGYTIHNGYKANEDIIGLGFGVGKEGGQARIIKALRDMREHIKNSKYDEIIFDVFGFSRGAALSRHFVNMINQWKAEYRPYGVMAAVDAFPQHLTGRVAFVGLWDTVGSFYWPGNDKQGEFNLNLHEHSAEQVVHLVAAHEVRHNFPSTRITDARKHLPANFTETIVPGVHADVGGGYENPLPGAATSFDDWRDFYQVKHVYDAGWDGFRVRQLQREIERRGNTVMMEGTNIYELTPIHKELSIYPLRQMYEAAIAGGVPLKPIDPSNQHYIIPNDLAWCYQNWQHNGANLKQAKIYLADYIHTSERGLSLVNTPGILFNRRQVFPNRPKLAIQPRKQHENA</sequence>
<dbReference type="RefSeq" id="WP_044617755.1">
    <property type="nucleotide sequence ID" value="NZ_CP007142.1"/>
</dbReference>
<organism evidence="2 3">
    <name type="scientific">Gynuella sunshinyii YC6258</name>
    <dbReference type="NCBI Taxonomy" id="1445510"/>
    <lineage>
        <taxon>Bacteria</taxon>
        <taxon>Pseudomonadati</taxon>
        <taxon>Pseudomonadota</taxon>
        <taxon>Gammaproteobacteria</taxon>
        <taxon>Oceanospirillales</taxon>
        <taxon>Saccharospirillaceae</taxon>
        <taxon>Gynuella</taxon>
    </lineage>
</organism>
<proteinExistence type="predicted"/>
<dbReference type="PANTHER" id="PTHR33840:SF1">
    <property type="entry name" value="TLE1 PHOSPHOLIPASE DOMAIN-CONTAINING PROTEIN"/>
    <property type="match status" value="1"/>
</dbReference>
<feature type="domain" description="T6SS Phospholipase effector Tle1-like catalytic" evidence="1">
    <location>
        <begin position="577"/>
        <end position="665"/>
    </location>
</feature>
<dbReference type="EMBL" id="CP007142">
    <property type="protein sequence ID" value="AJQ95451.1"/>
    <property type="molecule type" value="Genomic_DNA"/>
</dbReference>
<evidence type="ECO:0000259" key="1">
    <source>
        <dbReference type="Pfam" id="PF09994"/>
    </source>
</evidence>
<dbReference type="KEGG" id="gsn:YC6258_03416"/>
<accession>A0A0C5VMB1</accession>
<name>A0A0C5VMB1_9GAMM</name>
<keyword evidence="3" id="KW-1185">Reference proteome</keyword>
<dbReference type="PATRIC" id="fig|1445510.3.peg.3376"/>
<dbReference type="Proteomes" id="UP000032266">
    <property type="component" value="Chromosome"/>
</dbReference>
<dbReference type="STRING" id="1445510.YC6258_03416"/>
<gene>
    <name evidence="2" type="ORF">YC6258_03416</name>
</gene>
<feature type="domain" description="T6SS Phospholipase effector Tle1-like catalytic" evidence="1">
    <location>
        <begin position="428"/>
        <end position="558"/>
    </location>
</feature>
<dbReference type="PANTHER" id="PTHR33840">
    <property type="match status" value="1"/>
</dbReference>
<dbReference type="AlphaFoldDB" id="A0A0C5VMB1"/>
<evidence type="ECO:0000313" key="2">
    <source>
        <dbReference type="EMBL" id="AJQ95451.1"/>
    </source>
</evidence>
<dbReference type="HOGENOM" id="CLU_342496_0_0_6"/>
<reference evidence="2 3" key="1">
    <citation type="submission" date="2014-01" db="EMBL/GenBank/DDBJ databases">
        <title>Full genme sequencing of cellulolytic bacterium Gynuella sunshinyii YC6258T gen. nov., sp. nov.</title>
        <authorList>
            <person name="Khan H."/>
            <person name="Chung E.J."/>
            <person name="Chung Y.R."/>
        </authorList>
    </citation>
    <scope>NUCLEOTIDE SEQUENCE [LARGE SCALE GENOMIC DNA]</scope>
    <source>
        <strain evidence="2 3">YC6258</strain>
    </source>
</reference>
<protein>
    <recommendedName>
        <fullName evidence="1">T6SS Phospholipase effector Tle1-like catalytic domain-containing protein</fullName>
    </recommendedName>
</protein>
<dbReference type="InterPro" id="IPR018712">
    <property type="entry name" value="Tle1-like_cat"/>
</dbReference>